<dbReference type="EMBL" id="OOIL02003368">
    <property type="protein sequence ID" value="VFQ87418.1"/>
    <property type="molecule type" value="Genomic_DNA"/>
</dbReference>
<evidence type="ECO:0000313" key="1">
    <source>
        <dbReference type="EMBL" id="VFQ87418.1"/>
    </source>
</evidence>
<proteinExistence type="predicted"/>
<sequence>MLSPNIGIKVQVRAGKNGGLCYVEFLVSLLPGPKCPRRCKTPTSVRIDCYMSGYLTIQKLWAAILDALGQLL</sequence>
<gene>
    <name evidence="1" type="ORF">CCAM_LOCUS29194</name>
</gene>
<dbReference type="Proteomes" id="UP000595140">
    <property type="component" value="Unassembled WGS sequence"/>
</dbReference>
<protein>
    <submittedName>
        <fullName evidence="1">Uncharacterized protein</fullName>
    </submittedName>
</protein>
<evidence type="ECO:0000313" key="2">
    <source>
        <dbReference type="Proteomes" id="UP000595140"/>
    </source>
</evidence>
<dbReference type="AlphaFoldDB" id="A0A484MH22"/>
<accession>A0A484MH22</accession>
<keyword evidence="2" id="KW-1185">Reference proteome</keyword>
<reference evidence="1 2" key="1">
    <citation type="submission" date="2018-04" db="EMBL/GenBank/DDBJ databases">
        <authorList>
            <person name="Vogel A."/>
        </authorList>
    </citation>
    <scope>NUCLEOTIDE SEQUENCE [LARGE SCALE GENOMIC DNA]</scope>
</reference>
<name>A0A484MH22_9ASTE</name>
<organism evidence="1 2">
    <name type="scientific">Cuscuta campestris</name>
    <dbReference type="NCBI Taxonomy" id="132261"/>
    <lineage>
        <taxon>Eukaryota</taxon>
        <taxon>Viridiplantae</taxon>
        <taxon>Streptophyta</taxon>
        <taxon>Embryophyta</taxon>
        <taxon>Tracheophyta</taxon>
        <taxon>Spermatophyta</taxon>
        <taxon>Magnoliopsida</taxon>
        <taxon>eudicotyledons</taxon>
        <taxon>Gunneridae</taxon>
        <taxon>Pentapetalae</taxon>
        <taxon>asterids</taxon>
        <taxon>lamiids</taxon>
        <taxon>Solanales</taxon>
        <taxon>Convolvulaceae</taxon>
        <taxon>Cuscuteae</taxon>
        <taxon>Cuscuta</taxon>
        <taxon>Cuscuta subgen. Grammica</taxon>
        <taxon>Cuscuta sect. Cleistogrammica</taxon>
    </lineage>
</organism>